<organism evidence="1 2">
    <name type="scientific">Vararia minispora EC-137</name>
    <dbReference type="NCBI Taxonomy" id="1314806"/>
    <lineage>
        <taxon>Eukaryota</taxon>
        <taxon>Fungi</taxon>
        <taxon>Dikarya</taxon>
        <taxon>Basidiomycota</taxon>
        <taxon>Agaricomycotina</taxon>
        <taxon>Agaricomycetes</taxon>
        <taxon>Russulales</taxon>
        <taxon>Lachnocladiaceae</taxon>
        <taxon>Vararia</taxon>
    </lineage>
</organism>
<accession>A0ACB8QAK2</accession>
<comment type="caution">
    <text evidence="1">The sequence shown here is derived from an EMBL/GenBank/DDBJ whole genome shotgun (WGS) entry which is preliminary data.</text>
</comment>
<keyword evidence="2" id="KW-1185">Reference proteome</keyword>
<dbReference type="EMBL" id="MU273731">
    <property type="protein sequence ID" value="KAI0028672.1"/>
    <property type="molecule type" value="Genomic_DNA"/>
</dbReference>
<proteinExistence type="predicted"/>
<protein>
    <submittedName>
        <fullName evidence="1">Oxo-4-hydroxy-4-carboxy-5-ureidoimidazoline decarboxylase</fullName>
    </submittedName>
</protein>
<gene>
    <name evidence="1" type="ORF">K488DRAFT_58001</name>
</gene>
<sequence length="202" mass="21718">MAGSLPLPCLSDIAATQDASPEGPLANALATLFEPSPSLYTNLVPALAHAVRGPRTYHALVDDATREILSWPPGQQVAFVGAHPRIGEVSGLSALSAQEQASRKTPTEVFIRLGELNVAYERKYEGLRYITFVNGRSQQEIMEEMEEKLGVGKGAIDPATLESVPIGSTEWETEVRRAVEDVGRIAKARLAMMGVSGEAEEC</sequence>
<name>A0ACB8QAK2_9AGAM</name>
<reference evidence="1" key="2">
    <citation type="journal article" date="2022" name="New Phytol.">
        <title>Evolutionary transition to the ectomycorrhizal habit in the genomes of a hyperdiverse lineage of mushroom-forming fungi.</title>
        <authorList>
            <person name="Looney B."/>
            <person name="Miyauchi S."/>
            <person name="Morin E."/>
            <person name="Drula E."/>
            <person name="Courty P.E."/>
            <person name="Kohler A."/>
            <person name="Kuo A."/>
            <person name="LaButti K."/>
            <person name="Pangilinan J."/>
            <person name="Lipzen A."/>
            <person name="Riley R."/>
            <person name="Andreopoulos W."/>
            <person name="He G."/>
            <person name="Johnson J."/>
            <person name="Nolan M."/>
            <person name="Tritt A."/>
            <person name="Barry K.W."/>
            <person name="Grigoriev I.V."/>
            <person name="Nagy L.G."/>
            <person name="Hibbett D."/>
            <person name="Henrissat B."/>
            <person name="Matheny P.B."/>
            <person name="Labbe J."/>
            <person name="Martin F.M."/>
        </authorList>
    </citation>
    <scope>NUCLEOTIDE SEQUENCE</scope>
    <source>
        <strain evidence="1">EC-137</strain>
    </source>
</reference>
<dbReference type="Proteomes" id="UP000814128">
    <property type="component" value="Unassembled WGS sequence"/>
</dbReference>
<reference evidence="1" key="1">
    <citation type="submission" date="2021-02" db="EMBL/GenBank/DDBJ databases">
        <authorList>
            <consortium name="DOE Joint Genome Institute"/>
            <person name="Ahrendt S."/>
            <person name="Looney B.P."/>
            <person name="Miyauchi S."/>
            <person name="Morin E."/>
            <person name="Drula E."/>
            <person name="Courty P.E."/>
            <person name="Chicoki N."/>
            <person name="Fauchery L."/>
            <person name="Kohler A."/>
            <person name="Kuo A."/>
            <person name="Labutti K."/>
            <person name="Pangilinan J."/>
            <person name="Lipzen A."/>
            <person name="Riley R."/>
            <person name="Andreopoulos W."/>
            <person name="He G."/>
            <person name="Johnson J."/>
            <person name="Barry K.W."/>
            <person name="Grigoriev I.V."/>
            <person name="Nagy L."/>
            <person name="Hibbett D."/>
            <person name="Henrissat B."/>
            <person name="Matheny P.B."/>
            <person name="Labbe J."/>
            <person name="Martin F."/>
        </authorList>
    </citation>
    <scope>NUCLEOTIDE SEQUENCE</scope>
    <source>
        <strain evidence="1">EC-137</strain>
    </source>
</reference>
<evidence type="ECO:0000313" key="2">
    <source>
        <dbReference type="Proteomes" id="UP000814128"/>
    </source>
</evidence>
<evidence type="ECO:0000313" key="1">
    <source>
        <dbReference type="EMBL" id="KAI0028672.1"/>
    </source>
</evidence>